<proteinExistence type="predicted"/>
<sequence>MAVFLPLLMDGSPAVTPGGLRFTAAPENTSLDLFSGKRKPFVGETAIGFDMKIFNSESYGQILALDIPDNPKSQEKVADSIKSMPKDPSSPDGYSIILFNANPPDISPKPVLMDDVRLLVDYLQEDPGIRIVNASQFFRPLPPPSRSLE</sequence>
<comment type="caution">
    <text evidence="2">The sequence shown here is derived from an EMBL/GenBank/DDBJ whole genome shotgun (WGS) entry which is preliminary data.</text>
</comment>
<gene>
    <name evidence="2" type="ORF">IAB91_04920</name>
</gene>
<name>A0A9D9IN22_9BACT</name>
<accession>A0A9D9IN22</accession>
<dbReference type="AlphaFoldDB" id="A0A9D9IN22"/>
<dbReference type="EMBL" id="JADIMD010000076">
    <property type="protein sequence ID" value="MBO8474613.1"/>
    <property type="molecule type" value="Genomic_DNA"/>
</dbReference>
<evidence type="ECO:0000256" key="1">
    <source>
        <dbReference type="SAM" id="MobiDB-lite"/>
    </source>
</evidence>
<organism evidence="2 3">
    <name type="scientific">Candidatus Cryptobacteroides faecigallinarum</name>
    <dbReference type="NCBI Taxonomy" id="2840763"/>
    <lineage>
        <taxon>Bacteria</taxon>
        <taxon>Pseudomonadati</taxon>
        <taxon>Bacteroidota</taxon>
        <taxon>Bacteroidia</taxon>
        <taxon>Bacteroidales</taxon>
        <taxon>Candidatus Cryptobacteroides</taxon>
    </lineage>
</organism>
<reference evidence="2" key="1">
    <citation type="submission" date="2020-10" db="EMBL/GenBank/DDBJ databases">
        <authorList>
            <person name="Gilroy R."/>
        </authorList>
    </citation>
    <scope>NUCLEOTIDE SEQUENCE</scope>
    <source>
        <strain evidence="2">B1-13419</strain>
    </source>
</reference>
<dbReference type="Proteomes" id="UP000823757">
    <property type="component" value="Unassembled WGS sequence"/>
</dbReference>
<reference evidence="2" key="2">
    <citation type="journal article" date="2021" name="PeerJ">
        <title>Extensive microbial diversity within the chicken gut microbiome revealed by metagenomics and culture.</title>
        <authorList>
            <person name="Gilroy R."/>
            <person name="Ravi A."/>
            <person name="Getino M."/>
            <person name="Pursley I."/>
            <person name="Horton D.L."/>
            <person name="Alikhan N.F."/>
            <person name="Baker D."/>
            <person name="Gharbi K."/>
            <person name="Hall N."/>
            <person name="Watson M."/>
            <person name="Adriaenssens E.M."/>
            <person name="Foster-Nyarko E."/>
            <person name="Jarju S."/>
            <person name="Secka A."/>
            <person name="Antonio M."/>
            <person name="Oren A."/>
            <person name="Chaudhuri R.R."/>
            <person name="La Ragione R."/>
            <person name="Hildebrand F."/>
            <person name="Pallen M.J."/>
        </authorList>
    </citation>
    <scope>NUCLEOTIDE SEQUENCE</scope>
    <source>
        <strain evidence="2">B1-13419</strain>
    </source>
</reference>
<feature type="region of interest" description="Disordered" evidence="1">
    <location>
        <begin position="71"/>
        <end position="90"/>
    </location>
</feature>
<evidence type="ECO:0000313" key="3">
    <source>
        <dbReference type="Proteomes" id="UP000823757"/>
    </source>
</evidence>
<protein>
    <submittedName>
        <fullName evidence="2">Uncharacterized protein</fullName>
    </submittedName>
</protein>
<evidence type="ECO:0000313" key="2">
    <source>
        <dbReference type="EMBL" id="MBO8474613.1"/>
    </source>
</evidence>